<evidence type="ECO:0000256" key="5">
    <source>
        <dbReference type="ARBA" id="ARBA00022759"/>
    </source>
</evidence>
<dbReference type="SUPFAM" id="SSF56672">
    <property type="entry name" value="DNA/RNA polymerases"/>
    <property type="match status" value="1"/>
</dbReference>
<dbReference type="PROSITE" id="PS50994">
    <property type="entry name" value="INTEGRASE"/>
    <property type="match status" value="1"/>
</dbReference>
<dbReference type="InterPro" id="IPR012337">
    <property type="entry name" value="RNaseH-like_sf"/>
</dbReference>
<dbReference type="InterPro" id="IPR043502">
    <property type="entry name" value="DNA/RNA_pol_sf"/>
</dbReference>
<feature type="domain" description="Integrase catalytic" evidence="8">
    <location>
        <begin position="175"/>
        <end position="279"/>
    </location>
</feature>
<keyword evidence="6" id="KW-0378">Hydrolase</keyword>
<dbReference type="GO" id="GO:0003676">
    <property type="term" value="F:nucleic acid binding"/>
    <property type="evidence" value="ECO:0007669"/>
    <property type="project" value="InterPro"/>
</dbReference>
<dbReference type="AlphaFoldDB" id="A0A182N8D0"/>
<dbReference type="InterPro" id="IPR041588">
    <property type="entry name" value="Integrase_H2C2"/>
</dbReference>
<dbReference type="GO" id="GO:0016787">
    <property type="term" value="F:hydrolase activity"/>
    <property type="evidence" value="ECO:0007669"/>
    <property type="project" value="UniProtKB-KW"/>
</dbReference>
<evidence type="ECO:0000256" key="4">
    <source>
        <dbReference type="ARBA" id="ARBA00022722"/>
    </source>
</evidence>
<name>A0A182N8D0_9DIPT</name>
<evidence type="ECO:0000256" key="6">
    <source>
        <dbReference type="ARBA" id="ARBA00022801"/>
    </source>
</evidence>
<reference evidence="9" key="2">
    <citation type="submission" date="2020-05" db="UniProtKB">
        <authorList>
            <consortium name="EnsemblMetazoa"/>
        </authorList>
    </citation>
    <scope>IDENTIFICATION</scope>
    <source>
        <strain evidence="9">WRAIR2</strain>
    </source>
</reference>
<dbReference type="GO" id="GO:0015074">
    <property type="term" value="P:DNA integration"/>
    <property type="evidence" value="ECO:0007669"/>
    <property type="project" value="InterPro"/>
</dbReference>
<evidence type="ECO:0000256" key="1">
    <source>
        <dbReference type="ARBA" id="ARBA00012493"/>
    </source>
</evidence>
<dbReference type="InterPro" id="IPR036397">
    <property type="entry name" value="RNaseH_sf"/>
</dbReference>
<dbReference type="EnsemblMetazoa" id="ADIR003904-RA">
    <property type="protein sequence ID" value="ADIR003904-PA"/>
    <property type="gene ID" value="ADIR003904"/>
</dbReference>
<evidence type="ECO:0000313" key="9">
    <source>
        <dbReference type="EnsemblMetazoa" id="ADIR003904-PA"/>
    </source>
</evidence>
<protein>
    <recommendedName>
        <fullName evidence="1">RNA-directed DNA polymerase</fullName>
        <ecNumber evidence="1">2.7.7.49</ecNumber>
    </recommendedName>
</protein>
<dbReference type="VEuPathDB" id="VectorBase:ADIR003904"/>
<accession>A0A182N8D0</accession>
<dbReference type="Pfam" id="PF17917">
    <property type="entry name" value="RT_RNaseH"/>
    <property type="match status" value="1"/>
</dbReference>
<keyword evidence="2" id="KW-0808">Transferase</keyword>
<dbReference type="GO" id="GO:0003964">
    <property type="term" value="F:RNA-directed DNA polymerase activity"/>
    <property type="evidence" value="ECO:0007669"/>
    <property type="project" value="UniProtKB-KW"/>
</dbReference>
<keyword evidence="5" id="KW-0255">Endonuclease</keyword>
<evidence type="ECO:0000256" key="3">
    <source>
        <dbReference type="ARBA" id="ARBA00022695"/>
    </source>
</evidence>
<dbReference type="Gene3D" id="3.30.420.10">
    <property type="entry name" value="Ribonuclease H-like superfamily/Ribonuclease H"/>
    <property type="match status" value="1"/>
</dbReference>
<dbReference type="CDD" id="cd09274">
    <property type="entry name" value="RNase_HI_RT_Ty3"/>
    <property type="match status" value="1"/>
</dbReference>
<dbReference type="GO" id="GO:0004519">
    <property type="term" value="F:endonuclease activity"/>
    <property type="evidence" value="ECO:0007669"/>
    <property type="project" value="UniProtKB-KW"/>
</dbReference>
<dbReference type="SUPFAM" id="SSF53098">
    <property type="entry name" value="Ribonuclease H-like"/>
    <property type="match status" value="1"/>
</dbReference>
<proteinExistence type="predicted"/>
<reference evidence="10" key="1">
    <citation type="submission" date="2013-03" db="EMBL/GenBank/DDBJ databases">
        <title>The Genome Sequence of Anopheles dirus WRAIR2.</title>
        <authorList>
            <consortium name="The Broad Institute Genomics Platform"/>
            <person name="Neafsey D.E."/>
            <person name="Walton C."/>
            <person name="Walker B."/>
            <person name="Young S.K."/>
            <person name="Zeng Q."/>
            <person name="Gargeya S."/>
            <person name="Fitzgerald M."/>
            <person name="Haas B."/>
            <person name="Abouelleil A."/>
            <person name="Allen A.W."/>
            <person name="Alvarado L."/>
            <person name="Arachchi H.M."/>
            <person name="Berlin A.M."/>
            <person name="Chapman S.B."/>
            <person name="Gainer-Dewar J."/>
            <person name="Goldberg J."/>
            <person name="Griggs A."/>
            <person name="Gujja S."/>
            <person name="Hansen M."/>
            <person name="Howarth C."/>
            <person name="Imamovic A."/>
            <person name="Ireland A."/>
            <person name="Larimer J."/>
            <person name="McCowan C."/>
            <person name="Murphy C."/>
            <person name="Pearson M."/>
            <person name="Poon T.W."/>
            <person name="Priest M."/>
            <person name="Roberts A."/>
            <person name="Saif S."/>
            <person name="Shea T."/>
            <person name="Sisk P."/>
            <person name="Sykes S."/>
            <person name="Wortman J."/>
            <person name="Nusbaum C."/>
            <person name="Birren B."/>
        </authorList>
    </citation>
    <scope>NUCLEOTIDE SEQUENCE [LARGE SCALE GENOMIC DNA]</scope>
    <source>
        <strain evidence="10">WRAIR2</strain>
    </source>
</reference>
<dbReference type="Pfam" id="PF00665">
    <property type="entry name" value="rve"/>
    <property type="match status" value="1"/>
</dbReference>
<evidence type="ECO:0000256" key="2">
    <source>
        <dbReference type="ARBA" id="ARBA00022679"/>
    </source>
</evidence>
<keyword evidence="7" id="KW-0695">RNA-directed DNA polymerase</keyword>
<dbReference type="PANTHER" id="PTHR37984:SF5">
    <property type="entry name" value="PROTEIN NYNRIN-LIKE"/>
    <property type="match status" value="1"/>
</dbReference>
<dbReference type="GO" id="GO:0042575">
    <property type="term" value="C:DNA polymerase complex"/>
    <property type="evidence" value="ECO:0007669"/>
    <property type="project" value="UniProtKB-ARBA"/>
</dbReference>
<dbReference type="EC" id="2.7.7.49" evidence="1"/>
<dbReference type="Gene3D" id="1.10.340.70">
    <property type="match status" value="1"/>
</dbReference>
<evidence type="ECO:0000256" key="7">
    <source>
        <dbReference type="ARBA" id="ARBA00022918"/>
    </source>
</evidence>
<dbReference type="InterPro" id="IPR050951">
    <property type="entry name" value="Retrovirus_Pol_polyprotein"/>
</dbReference>
<evidence type="ECO:0000313" key="10">
    <source>
        <dbReference type="Proteomes" id="UP000075884"/>
    </source>
</evidence>
<dbReference type="PANTHER" id="PTHR37984">
    <property type="entry name" value="PROTEIN CBG26694"/>
    <property type="match status" value="1"/>
</dbReference>
<keyword evidence="10" id="KW-1185">Reference proteome</keyword>
<keyword evidence="3" id="KW-0548">Nucleotidyltransferase</keyword>
<dbReference type="Pfam" id="PF17921">
    <property type="entry name" value="Integrase_H2C2"/>
    <property type="match status" value="1"/>
</dbReference>
<organism evidence="9 10">
    <name type="scientific">Anopheles dirus</name>
    <dbReference type="NCBI Taxonomy" id="7168"/>
    <lineage>
        <taxon>Eukaryota</taxon>
        <taxon>Metazoa</taxon>
        <taxon>Ecdysozoa</taxon>
        <taxon>Arthropoda</taxon>
        <taxon>Hexapoda</taxon>
        <taxon>Insecta</taxon>
        <taxon>Pterygota</taxon>
        <taxon>Neoptera</taxon>
        <taxon>Endopterygota</taxon>
        <taxon>Diptera</taxon>
        <taxon>Nematocera</taxon>
        <taxon>Culicoidea</taxon>
        <taxon>Culicidae</taxon>
        <taxon>Anophelinae</taxon>
        <taxon>Anopheles</taxon>
    </lineage>
</organism>
<dbReference type="STRING" id="7168.A0A182N8D0"/>
<dbReference type="Proteomes" id="UP000075884">
    <property type="component" value="Unassembled WGS sequence"/>
</dbReference>
<evidence type="ECO:0000259" key="8">
    <source>
        <dbReference type="PROSITE" id="PS50994"/>
    </source>
</evidence>
<sequence>MQRQEIDQQFHPVMFFSKKTTTAEAKLHSFELETLAVIYSIQRFRIYLFGIPFKIITDCNALKTTLEKRDVNPKISRWALFLEQYEYEIIHRSGDRMRHVDALSRCYSMENSVLYKFHNEAGHFGRDKVTGMIGQTYWIPGLSGKLKQHISSCIVCIHYNPKNQKYDGQLQNIEKPEVPFAMVHVDHLGPLETTRSGNRYIFLICDSFTKFIKLYATKTTNTKEVNKYLKSYILAYSSPRVLVSDRGTCFTSENFRSFTEEYGIQHILNATACPKANGQ</sequence>
<keyword evidence="4" id="KW-0540">Nuclease</keyword>
<dbReference type="InterPro" id="IPR041373">
    <property type="entry name" value="RT_RNaseH"/>
</dbReference>
<dbReference type="InterPro" id="IPR001584">
    <property type="entry name" value="Integrase_cat-core"/>
</dbReference>